<comment type="caution">
    <text evidence="1">The sequence shown here is derived from an EMBL/GenBank/DDBJ whole genome shotgun (WGS) entry which is preliminary data.</text>
</comment>
<dbReference type="InterPro" id="IPR046038">
    <property type="entry name" value="DUF5996"/>
</dbReference>
<evidence type="ECO:0000313" key="1">
    <source>
        <dbReference type="EMBL" id="GIF56453.1"/>
    </source>
</evidence>
<sequence length="294" mass="32653">MQVATAWPALPVAAWQPTRDTVQLWTQIVGKTRLALAPPANHWWNVTLYVSSTGLTTSLMPYRDGGVEIAFDFVDHALDITTTTNARRRMALVPRSVADFYAEYRAHLAELGIEVPINPMPVELPDVVPFDQDEIHHAYDPAAMHAFWTSLVSADRVLDAFRAEYRAKASPVHFFWGAFDLAVTRFSGRPAPRHPGGVPNCPDRVMWEAYCDEVSSAGYWPGGADEGVFYSYAYPEPDGYRDQPAGPAAYYDGDLGEFVLPYAAVRAAADPDAMLRDFLHHTYRAATISGTWPT</sequence>
<keyword evidence="2" id="KW-1185">Reference proteome</keyword>
<dbReference type="RefSeq" id="WP_203702235.1">
    <property type="nucleotide sequence ID" value="NZ_BAAALU010000006.1"/>
</dbReference>
<dbReference type="EMBL" id="BONC01000014">
    <property type="protein sequence ID" value="GIF56453.1"/>
    <property type="molecule type" value="Genomic_DNA"/>
</dbReference>
<evidence type="ECO:0000313" key="2">
    <source>
        <dbReference type="Proteomes" id="UP000624325"/>
    </source>
</evidence>
<gene>
    <name evidence="1" type="ORF">Air01nite_25480</name>
</gene>
<dbReference type="Pfam" id="PF19459">
    <property type="entry name" value="DUF5996"/>
    <property type="match status" value="1"/>
</dbReference>
<reference evidence="1 2" key="1">
    <citation type="submission" date="2021-01" db="EMBL/GenBank/DDBJ databases">
        <title>Whole genome shotgun sequence of Asanoa iriomotensis NBRC 100142.</title>
        <authorList>
            <person name="Komaki H."/>
            <person name="Tamura T."/>
        </authorList>
    </citation>
    <scope>NUCLEOTIDE SEQUENCE [LARGE SCALE GENOMIC DNA]</scope>
    <source>
        <strain evidence="1 2">NBRC 100142</strain>
    </source>
</reference>
<organism evidence="1 2">
    <name type="scientific">Asanoa iriomotensis</name>
    <dbReference type="NCBI Taxonomy" id="234613"/>
    <lineage>
        <taxon>Bacteria</taxon>
        <taxon>Bacillati</taxon>
        <taxon>Actinomycetota</taxon>
        <taxon>Actinomycetes</taxon>
        <taxon>Micromonosporales</taxon>
        <taxon>Micromonosporaceae</taxon>
        <taxon>Asanoa</taxon>
    </lineage>
</organism>
<name>A0ABQ4C0Z5_9ACTN</name>
<proteinExistence type="predicted"/>
<evidence type="ECO:0008006" key="3">
    <source>
        <dbReference type="Google" id="ProtNLM"/>
    </source>
</evidence>
<dbReference type="Proteomes" id="UP000624325">
    <property type="component" value="Unassembled WGS sequence"/>
</dbReference>
<accession>A0ABQ4C0Z5</accession>
<protein>
    <recommendedName>
        <fullName evidence="3">Ava_C0101 and related proteins</fullName>
    </recommendedName>
</protein>